<evidence type="ECO:0000256" key="1">
    <source>
        <dbReference type="ARBA" id="ARBA00012528"/>
    </source>
</evidence>
<feature type="transmembrane region" description="Helical" evidence="3">
    <location>
        <begin position="93"/>
        <end position="112"/>
    </location>
</feature>
<dbReference type="SMART" id="SM00267">
    <property type="entry name" value="GGDEF"/>
    <property type="match status" value="1"/>
</dbReference>
<dbReference type="AlphaFoldDB" id="A0A6N8S7P3"/>
<keyword evidence="3" id="KW-0472">Membrane</keyword>
<dbReference type="OrthoDB" id="9812260at2"/>
<feature type="transmembrane region" description="Helical" evidence="3">
    <location>
        <begin position="132"/>
        <end position="154"/>
    </location>
</feature>
<dbReference type="EMBL" id="WUMK01000001">
    <property type="protein sequence ID" value="MXN43568.1"/>
    <property type="molecule type" value="Genomic_DNA"/>
</dbReference>
<reference evidence="5 6" key="1">
    <citation type="submission" date="2019-12" db="EMBL/GenBank/DDBJ databases">
        <title>Shinella kummerowiae sp. nov., a symbiotic bacterium isolated from root nodules of the herbal legume Kummerowia stipulacea.</title>
        <authorList>
            <person name="Gao J."/>
        </authorList>
    </citation>
    <scope>NUCLEOTIDE SEQUENCE [LARGE SCALE GENOMIC DNA]</scope>
    <source>
        <strain evidence="5 6">CCBAU 25048</strain>
    </source>
</reference>
<accession>A0A6N8S7P3</accession>
<feature type="transmembrane region" description="Helical" evidence="3">
    <location>
        <begin position="61"/>
        <end position="81"/>
    </location>
</feature>
<dbReference type="Pfam" id="PF20973">
    <property type="entry name" value="VUPS"/>
    <property type="match status" value="1"/>
</dbReference>
<dbReference type="GO" id="GO:0043709">
    <property type="term" value="P:cell adhesion involved in single-species biofilm formation"/>
    <property type="evidence" value="ECO:0007669"/>
    <property type="project" value="TreeGrafter"/>
</dbReference>
<comment type="catalytic activity">
    <reaction evidence="2">
        <text>2 GTP = 3',3'-c-di-GMP + 2 diphosphate</text>
        <dbReference type="Rhea" id="RHEA:24898"/>
        <dbReference type="ChEBI" id="CHEBI:33019"/>
        <dbReference type="ChEBI" id="CHEBI:37565"/>
        <dbReference type="ChEBI" id="CHEBI:58805"/>
        <dbReference type="EC" id="2.7.7.65"/>
    </reaction>
</comment>
<dbReference type="PANTHER" id="PTHR45138">
    <property type="entry name" value="REGULATORY COMPONENTS OF SENSORY TRANSDUCTION SYSTEM"/>
    <property type="match status" value="1"/>
</dbReference>
<dbReference type="Proteomes" id="UP000435802">
    <property type="component" value="Unassembled WGS sequence"/>
</dbReference>
<feature type="transmembrane region" description="Helical" evidence="3">
    <location>
        <begin position="203"/>
        <end position="223"/>
    </location>
</feature>
<keyword evidence="3" id="KW-1133">Transmembrane helix</keyword>
<organism evidence="5 6">
    <name type="scientific">Shinella kummerowiae</name>
    <dbReference type="NCBI Taxonomy" id="417745"/>
    <lineage>
        <taxon>Bacteria</taxon>
        <taxon>Pseudomonadati</taxon>
        <taxon>Pseudomonadota</taxon>
        <taxon>Alphaproteobacteria</taxon>
        <taxon>Hyphomicrobiales</taxon>
        <taxon>Rhizobiaceae</taxon>
        <taxon>Shinella</taxon>
    </lineage>
</organism>
<sequence length="415" mass="45594">MGTENLILLLVEAGFYFVFMVGILHLRHQLGIGVFVAALGVMHFLETYLAAVFYIELPFGVISPGSSVLFSGKLMMILLLYVKEDAAVVRAPIYGLLAGNFLTVGLGFLLRHHQTVSAVPGRLADLAFIDEMGWLMLWGTTLLYIDSLAIILLYERLGRVFKHSTAMRFFVSGVVVLTFDQIGFFAALHFLNGAPTAVFWGGWLAKMMAACAYAVLITIYLSYSRISAIPVSPRPISDIFADLTFRERYEDLLDRSGRDALTGVYDRSRLEFEAPRMLSAMLVDGKPLALMILDADHFKDVNDRFGHLAGDGVLKDIAACLQRSVRGNDKVFRFGGEEFVVICEDIAPEVGAGRAEALRRTVEAEIRRPDSAPVTVSIGVANSYSDGTTLNALLSAADARLYAAKNAGRNRVIFD</sequence>
<dbReference type="InterPro" id="IPR048533">
    <property type="entry name" value="VUPS"/>
</dbReference>
<dbReference type="GO" id="GO:0052621">
    <property type="term" value="F:diguanylate cyclase activity"/>
    <property type="evidence" value="ECO:0007669"/>
    <property type="project" value="UniProtKB-EC"/>
</dbReference>
<dbReference type="SUPFAM" id="SSF55073">
    <property type="entry name" value="Nucleotide cyclase"/>
    <property type="match status" value="1"/>
</dbReference>
<keyword evidence="6" id="KW-1185">Reference proteome</keyword>
<dbReference type="EC" id="2.7.7.65" evidence="1"/>
<name>A0A6N8S7P3_9HYPH</name>
<keyword evidence="3" id="KW-0812">Transmembrane</keyword>
<dbReference type="FunFam" id="3.30.70.270:FF:000001">
    <property type="entry name" value="Diguanylate cyclase domain protein"/>
    <property type="match status" value="1"/>
</dbReference>
<feature type="domain" description="GGDEF" evidence="4">
    <location>
        <begin position="286"/>
        <end position="415"/>
    </location>
</feature>
<dbReference type="GO" id="GO:1902201">
    <property type="term" value="P:negative regulation of bacterial-type flagellum-dependent cell motility"/>
    <property type="evidence" value="ECO:0007669"/>
    <property type="project" value="TreeGrafter"/>
</dbReference>
<dbReference type="PROSITE" id="PS50887">
    <property type="entry name" value="GGDEF"/>
    <property type="match status" value="1"/>
</dbReference>
<proteinExistence type="predicted"/>
<dbReference type="InterPro" id="IPR029787">
    <property type="entry name" value="Nucleotide_cyclase"/>
</dbReference>
<comment type="caution">
    <text evidence="5">The sequence shown here is derived from an EMBL/GenBank/DDBJ whole genome shotgun (WGS) entry which is preliminary data.</text>
</comment>
<dbReference type="InterPro" id="IPR043128">
    <property type="entry name" value="Rev_trsase/Diguanyl_cyclase"/>
</dbReference>
<dbReference type="InterPro" id="IPR050469">
    <property type="entry name" value="Diguanylate_Cyclase"/>
</dbReference>
<evidence type="ECO:0000256" key="2">
    <source>
        <dbReference type="ARBA" id="ARBA00034247"/>
    </source>
</evidence>
<evidence type="ECO:0000259" key="4">
    <source>
        <dbReference type="PROSITE" id="PS50887"/>
    </source>
</evidence>
<evidence type="ECO:0000313" key="5">
    <source>
        <dbReference type="EMBL" id="MXN43568.1"/>
    </source>
</evidence>
<gene>
    <name evidence="5" type="ORF">GR138_00100</name>
</gene>
<dbReference type="Pfam" id="PF00990">
    <property type="entry name" value="GGDEF"/>
    <property type="match status" value="1"/>
</dbReference>
<evidence type="ECO:0000313" key="6">
    <source>
        <dbReference type="Proteomes" id="UP000435802"/>
    </source>
</evidence>
<dbReference type="Gene3D" id="3.30.70.270">
    <property type="match status" value="1"/>
</dbReference>
<protein>
    <recommendedName>
        <fullName evidence="1">diguanylate cyclase</fullName>
        <ecNumber evidence="1">2.7.7.65</ecNumber>
    </recommendedName>
</protein>
<feature type="transmembrane region" description="Helical" evidence="3">
    <location>
        <begin position="33"/>
        <end position="55"/>
    </location>
</feature>
<feature type="transmembrane region" description="Helical" evidence="3">
    <location>
        <begin position="6"/>
        <end position="26"/>
    </location>
</feature>
<feature type="transmembrane region" description="Helical" evidence="3">
    <location>
        <begin position="166"/>
        <end position="191"/>
    </location>
</feature>
<dbReference type="CDD" id="cd01949">
    <property type="entry name" value="GGDEF"/>
    <property type="match status" value="1"/>
</dbReference>
<dbReference type="GO" id="GO:0005886">
    <property type="term" value="C:plasma membrane"/>
    <property type="evidence" value="ECO:0007669"/>
    <property type="project" value="TreeGrafter"/>
</dbReference>
<dbReference type="NCBIfam" id="TIGR00254">
    <property type="entry name" value="GGDEF"/>
    <property type="match status" value="1"/>
</dbReference>
<evidence type="ECO:0000256" key="3">
    <source>
        <dbReference type="SAM" id="Phobius"/>
    </source>
</evidence>
<dbReference type="PANTHER" id="PTHR45138:SF9">
    <property type="entry name" value="DIGUANYLATE CYCLASE DGCM-RELATED"/>
    <property type="match status" value="1"/>
</dbReference>
<dbReference type="InterPro" id="IPR000160">
    <property type="entry name" value="GGDEF_dom"/>
</dbReference>